<evidence type="ECO:0000313" key="1">
    <source>
        <dbReference type="EMBL" id="GEY35340.1"/>
    </source>
</evidence>
<comment type="caution">
    <text evidence="1">The sequence shown here is derived from an EMBL/GenBank/DDBJ whole genome shotgun (WGS) entry which is preliminary data.</text>
</comment>
<dbReference type="EMBL" id="BKCJ010171535">
    <property type="protein sequence ID" value="GEY35340.1"/>
    <property type="molecule type" value="Genomic_DNA"/>
</dbReference>
<name>A0A699HKZ5_TANCI</name>
<sequence length="79" mass="8385">DHSPATNVTGESVITCSPFSLVYEGFGGAKELISVGENFSHGRAKGYSIASVMVLGGVEESEKVELAKVKEFIKSELVH</sequence>
<organism evidence="1">
    <name type="scientific">Tanacetum cinerariifolium</name>
    <name type="common">Dalmatian daisy</name>
    <name type="synonym">Chrysanthemum cinerariifolium</name>
    <dbReference type="NCBI Taxonomy" id="118510"/>
    <lineage>
        <taxon>Eukaryota</taxon>
        <taxon>Viridiplantae</taxon>
        <taxon>Streptophyta</taxon>
        <taxon>Embryophyta</taxon>
        <taxon>Tracheophyta</taxon>
        <taxon>Spermatophyta</taxon>
        <taxon>Magnoliopsida</taxon>
        <taxon>eudicotyledons</taxon>
        <taxon>Gunneridae</taxon>
        <taxon>Pentapetalae</taxon>
        <taxon>asterids</taxon>
        <taxon>campanulids</taxon>
        <taxon>Asterales</taxon>
        <taxon>Asteraceae</taxon>
        <taxon>Asteroideae</taxon>
        <taxon>Anthemideae</taxon>
        <taxon>Anthemidinae</taxon>
        <taxon>Tanacetum</taxon>
    </lineage>
</organism>
<reference evidence="1" key="1">
    <citation type="journal article" date="2019" name="Sci. Rep.">
        <title>Draft genome of Tanacetum cinerariifolium, the natural source of mosquito coil.</title>
        <authorList>
            <person name="Yamashiro T."/>
            <person name="Shiraishi A."/>
            <person name="Satake H."/>
            <person name="Nakayama K."/>
        </authorList>
    </citation>
    <scope>NUCLEOTIDE SEQUENCE</scope>
</reference>
<feature type="non-terminal residue" evidence="1">
    <location>
        <position position="1"/>
    </location>
</feature>
<accession>A0A699HKZ5</accession>
<dbReference type="AlphaFoldDB" id="A0A699HKZ5"/>
<proteinExistence type="predicted"/>
<protein>
    <submittedName>
        <fullName evidence="1">Uncharacterized protein</fullName>
    </submittedName>
</protein>
<gene>
    <name evidence="1" type="ORF">Tci_407314</name>
</gene>